<feature type="compositionally biased region" description="Basic and acidic residues" evidence="6">
    <location>
        <begin position="1"/>
        <end position="18"/>
    </location>
</feature>
<feature type="transmembrane region" description="Helical" evidence="7">
    <location>
        <begin position="279"/>
        <end position="301"/>
    </location>
</feature>
<evidence type="ECO:0000256" key="6">
    <source>
        <dbReference type="SAM" id="MobiDB-lite"/>
    </source>
</evidence>
<feature type="transmembrane region" description="Helical" evidence="7">
    <location>
        <begin position="238"/>
        <end position="267"/>
    </location>
</feature>
<evidence type="ECO:0000256" key="1">
    <source>
        <dbReference type="ARBA" id="ARBA00004141"/>
    </source>
</evidence>
<sequence length="479" mass="51497">MAAPSEKIDFSSKQEPMLRDASSLKQGSISDDDREVFKANVDGVEYRTVTWQRAIVIFIKIQIATGVLGIPTALYNLGAVGGGICVVAFQALNLYTTIIAGNFRNNHPECHTIVDMAGVVWGPIGREFVGVIFVIAFIFCTSSSILAISIGLNALSDHGACSVAFTFVGTVLTIMFSCIRTWGKMTWPLTDQALANSHRIGFVSVMAGVLVVVIGVTTKSRPAAAPQTGPYELGFYAIAHPTFTAGITAACSIMVSSCGCPGYIPVIAEMKRPQDFKKAAIIVAALVWSICLSFSMVLYYWCGQWIASPSLGSAGPLLKKVAYGIALPSLVVSAGIFNHTSSKYLFVRFLRNTKHLQSNSMVHWSTWIGCNVGVGILAFILAEAIPVFNYILSLEAALFFAPMSLLFPACFWMYDHKEYRSGSGQQKMIYGAHVLLALIASFLVVGGTYGTVVQIKASYDAGQLSKVFSCADNSNTVGV</sequence>
<gene>
    <name evidence="9" type="ORF">L207DRAFT_573469</name>
</gene>
<evidence type="ECO:0000313" key="10">
    <source>
        <dbReference type="Proteomes" id="UP000235786"/>
    </source>
</evidence>
<feature type="transmembrane region" description="Helical" evidence="7">
    <location>
        <begin position="162"/>
        <end position="179"/>
    </location>
</feature>
<dbReference type="Proteomes" id="UP000235786">
    <property type="component" value="Unassembled WGS sequence"/>
</dbReference>
<evidence type="ECO:0000256" key="5">
    <source>
        <dbReference type="ARBA" id="ARBA00023136"/>
    </source>
</evidence>
<evidence type="ECO:0000313" key="9">
    <source>
        <dbReference type="EMBL" id="PMD30650.1"/>
    </source>
</evidence>
<feature type="transmembrane region" description="Helical" evidence="7">
    <location>
        <begin position="361"/>
        <end position="382"/>
    </location>
</feature>
<keyword evidence="5 7" id="KW-0472">Membrane</keyword>
<accession>A0A2J6QWK3</accession>
<feature type="transmembrane region" description="Helical" evidence="7">
    <location>
        <begin position="200"/>
        <end position="218"/>
    </location>
</feature>
<feature type="domain" description="Amino acid transporter transmembrane" evidence="8">
    <location>
        <begin position="48"/>
        <end position="451"/>
    </location>
</feature>
<feature type="transmembrane region" description="Helical" evidence="7">
    <location>
        <begin position="388"/>
        <end position="414"/>
    </location>
</feature>
<evidence type="ECO:0000259" key="8">
    <source>
        <dbReference type="Pfam" id="PF01490"/>
    </source>
</evidence>
<reference evidence="9 10" key="1">
    <citation type="submission" date="2016-04" db="EMBL/GenBank/DDBJ databases">
        <title>A degradative enzymes factory behind the ericoid mycorrhizal symbiosis.</title>
        <authorList>
            <consortium name="DOE Joint Genome Institute"/>
            <person name="Martino E."/>
            <person name="Morin E."/>
            <person name="Grelet G."/>
            <person name="Kuo A."/>
            <person name="Kohler A."/>
            <person name="Daghino S."/>
            <person name="Barry K."/>
            <person name="Choi C."/>
            <person name="Cichocki N."/>
            <person name="Clum A."/>
            <person name="Copeland A."/>
            <person name="Hainaut M."/>
            <person name="Haridas S."/>
            <person name="Labutti K."/>
            <person name="Lindquist E."/>
            <person name="Lipzen A."/>
            <person name="Khouja H.-R."/>
            <person name="Murat C."/>
            <person name="Ohm R."/>
            <person name="Olson A."/>
            <person name="Spatafora J."/>
            <person name="Veneault-Fourrey C."/>
            <person name="Henrissat B."/>
            <person name="Grigoriev I."/>
            <person name="Martin F."/>
            <person name="Perotto S."/>
        </authorList>
    </citation>
    <scope>NUCLEOTIDE SEQUENCE [LARGE SCALE GENOMIC DNA]</scope>
    <source>
        <strain evidence="9 10">F</strain>
    </source>
</reference>
<evidence type="ECO:0000256" key="7">
    <source>
        <dbReference type="SAM" id="Phobius"/>
    </source>
</evidence>
<dbReference type="OrthoDB" id="40134at2759"/>
<dbReference type="InterPro" id="IPR013057">
    <property type="entry name" value="AA_transpt_TM"/>
</dbReference>
<dbReference type="STRING" id="1149755.A0A2J6QWK3"/>
<evidence type="ECO:0000256" key="2">
    <source>
        <dbReference type="ARBA" id="ARBA00008066"/>
    </source>
</evidence>
<dbReference type="PANTHER" id="PTHR22950:SF697">
    <property type="entry name" value="AMINO ACID TRANSPORTER (EUROFUNG)"/>
    <property type="match status" value="1"/>
</dbReference>
<protein>
    <submittedName>
        <fullName evidence="9">Amino acid transporter</fullName>
    </submittedName>
</protein>
<dbReference type="PANTHER" id="PTHR22950">
    <property type="entry name" value="AMINO ACID TRANSPORTER"/>
    <property type="match status" value="1"/>
</dbReference>
<evidence type="ECO:0000256" key="4">
    <source>
        <dbReference type="ARBA" id="ARBA00022989"/>
    </source>
</evidence>
<dbReference type="GO" id="GO:0016020">
    <property type="term" value="C:membrane"/>
    <property type="evidence" value="ECO:0007669"/>
    <property type="project" value="UniProtKB-SubCell"/>
</dbReference>
<name>A0A2J6QWK3_HYAVF</name>
<dbReference type="GO" id="GO:0015179">
    <property type="term" value="F:L-amino acid transmembrane transporter activity"/>
    <property type="evidence" value="ECO:0007669"/>
    <property type="project" value="TreeGrafter"/>
</dbReference>
<keyword evidence="10" id="KW-1185">Reference proteome</keyword>
<keyword evidence="4 7" id="KW-1133">Transmembrane helix</keyword>
<feature type="transmembrane region" description="Helical" evidence="7">
    <location>
        <begin position="434"/>
        <end position="455"/>
    </location>
</feature>
<comment type="similarity">
    <text evidence="2">Belongs to the amino acid/polyamine transporter 2 family.</text>
</comment>
<keyword evidence="3 7" id="KW-0812">Transmembrane</keyword>
<feature type="transmembrane region" description="Helical" evidence="7">
    <location>
        <begin position="128"/>
        <end position="150"/>
    </location>
</feature>
<feature type="region of interest" description="Disordered" evidence="6">
    <location>
        <begin position="1"/>
        <end position="26"/>
    </location>
</feature>
<proteinExistence type="inferred from homology"/>
<dbReference type="Pfam" id="PF01490">
    <property type="entry name" value="Aa_trans"/>
    <property type="match status" value="1"/>
</dbReference>
<evidence type="ECO:0000256" key="3">
    <source>
        <dbReference type="ARBA" id="ARBA00022692"/>
    </source>
</evidence>
<organism evidence="9 10">
    <name type="scientific">Hyaloscypha variabilis (strain UAMH 11265 / GT02V1 / F)</name>
    <name type="common">Meliniomyces variabilis</name>
    <dbReference type="NCBI Taxonomy" id="1149755"/>
    <lineage>
        <taxon>Eukaryota</taxon>
        <taxon>Fungi</taxon>
        <taxon>Dikarya</taxon>
        <taxon>Ascomycota</taxon>
        <taxon>Pezizomycotina</taxon>
        <taxon>Leotiomycetes</taxon>
        <taxon>Helotiales</taxon>
        <taxon>Hyaloscyphaceae</taxon>
        <taxon>Hyaloscypha</taxon>
        <taxon>Hyaloscypha variabilis</taxon>
    </lineage>
</organism>
<dbReference type="EMBL" id="KZ613966">
    <property type="protein sequence ID" value="PMD30650.1"/>
    <property type="molecule type" value="Genomic_DNA"/>
</dbReference>
<dbReference type="AlphaFoldDB" id="A0A2J6QWK3"/>
<comment type="subcellular location">
    <subcellularLocation>
        <location evidence="1">Membrane</location>
        <topology evidence="1">Multi-pass membrane protein</topology>
    </subcellularLocation>
</comment>
<feature type="transmembrane region" description="Helical" evidence="7">
    <location>
        <begin position="321"/>
        <end position="340"/>
    </location>
</feature>
<dbReference type="FunFam" id="1.20.1740.10:FF:000039">
    <property type="entry name" value="Neutral amino acid transporter (Eurofung)"/>
    <property type="match status" value="1"/>
</dbReference>